<evidence type="ECO:0000313" key="19">
    <source>
        <dbReference type="Proteomes" id="UP000095488"/>
    </source>
</evidence>
<organism evidence="18 19">
    <name type="scientific">Sarcina ventriculi</name>
    <name type="common">Clostridium ventriculi</name>
    <dbReference type="NCBI Taxonomy" id="1267"/>
    <lineage>
        <taxon>Bacteria</taxon>
        <taxon>Bacillati</taxon>
        <taxon>Bacillota</taxon>
        <taxon>Clostridia</taxon>
        <taxon>Eubacteriales</taxon>
        <taxon>Clostridiaceae</taxon>
        <taxon>Sarcina</taxon>
    </lineage>
</organism>
<dbReference type="EMBL" id="CYZR01000008">
    <property type="protein sequence ID" value="CUO18274.1"/>
    <property type="molecule type" value="Genomic_DNA"/>
</dbReference>
<dbReference type="Gene3D" id="3.40.50.300">
    <property type="entry name" value="P-loop containing nucleotide triphosphate hydrolases"/>
    <property type="match status" value="1"/>
</dbReference>
<evidence type="ECO:0000256" key="8">
    <source>
        <dbReference type="ARBA" id="ARBA00012016"/>
    </source>
</evidence>
<dbReference type="SUPFAM" id="SSF52540">
    <property type="entry name" value="P-loop containing nucleoside triphosphate hydrolases"/>
    <property type="match status" value="1"/>
</dbReference>
<evidence type="ECO:0000313" key="18">
    <source>
        <dbReference type="EMBL" id="CUO18274.1"/>
    </source>
</evidence>
<comment type="similarity">
    <text evidence="7">Belongs to the CobU/CobP family.</text>
</comment>
<evidence type="ECO:0000256" key="6">
    <source>
        <dbReference type="ARBA" id="ARBA00005159"/>
    </source>
</evidence>
<evidence type="ECO:0000256" key="9">
    <source>
        <dbReference type="ARBA" id="ARBA00012523"/>
    </source>
</evidence>
<keyword evidence="15" id="KW-0342">GTP-binding</keyword>
<protein>
    <recommendedName>
        <fullName evidence="16">Adenosylcobinamide kinase</fullName>
        <ecNumber evidence="8">2.7.1.156</ecNumber>
        <ecNumber evidence="9">2.7.7.62</ecNumber>
    </recommendedName>
    <alternativeName>
        <fullName evidence="17">Adenosylcobinamide-phosphate guanylyltransferase</fullName>
    </alternativeName>
</protein>
<dbReference type="InterPro" id="IPR027417">
    <property type="entry name" value="P-loop_NTPase"/>
</dbReference>
<evidence type="ECO:0000256" key="7">
    <source>
        <dbReference type="ARBA" id="ARBA00007490"/>
    </source>
</evidence>
<evidence type="ECO:0000256" key="4">
    <source>
        <dbReference type="ARBA" id="ARBA00003889"/>
    </source>
</evidence>
<dbReference type="PANTHER" id="PTHR34848">
    <property type="match status" value="1"/>
</dbReference>
<evidence type="ECO:0000256" key="3">
    <source>
        <dbReference type="ARBA" id="ARBA00001522"/>
    </source>
</evidence>
<evidence type="ECO:0000256" key="15">
    <source>
        <dbReference type="ARBA" id="ARBA00023134"/>
    </source>
</evidence>
<evidence type="ECO:0000256" key="10">
    <source>
        <dbReference type="ARBA" id="ARBA00022573"/>
    </source>
</evidence>
<dbReference type="Pfam" id="PF02283">
    <property type="entry name" value="CobU"/>
    <property type="match status" value="1"/>
</dbReference>
<evidence type="ECO:0000256" key="14">
    <source>
        <dbReference type="ARBA" id="ARBA00022840"/>
    </source>
</evidence>
<evidence type="ECO:0000256" key="11">
    <source>
        <dbReference type="ARBA" id="ARBA00022679"/>
    </source>
</evidence>
<dbReference type="Proteomes" id="UP000095488">
    <property type="component" value="Unassembled WGS sequence"/>
</dbReference>
<dbReference type="PANTHER" id="PTHR34848:SF1">
    <property type="entry name" value="BIFUNCTIONAL ADENOSYLCOBALAMIN BIOSYNTHESIS PROTEIN COBU"/>
    <property type="match status" value="1"/>
</dbReference>
<dbReference type="EC" id="2.7.7.62" evidence="9"/>
<evidence type="ECO:0000256" key="16">
    <source>
        <dbReference type="ARBA" id="ARBA00029570"/>
    </source>
</evidence>
<evidence type="ECO:0000256" key="12">
    <source>
        <dbReference type="ARBA" id="ARBA00022741"/>
    </source>
</evidence>
<keyword evidence="10" id="KW-0169">Cobalamin biosynthesis</keyword>
<dbReference type="GO" id="GO:0043752">
    <property type="term" value="F:adenosylcobinamide kinase activity"/>
    <property type="evidence" value="ECO:0007669"/>
    <property type="project" value="UniProtKB-EC"/>
</dbReference>
<evidence type="ECO:0000256" key="2">
    <source>
        <dbReference type="ARBA" id="ARBA00000711"/>
    </source>
</evidence>
<evidence type="ECO:0000256" key="1">
    <source>
        <dbReference type="ARBA" id="ARBA00000312"/>
    </source>
</evidence>
<comment type="function">
    <text evidence="4">Catalyzes ATP-dependent phosphorylation of adenosylcobinamide and addition of GMP to adenosylcobinamide phosphate.</text>
</comment>
<comment type="pathway">
    <text evidence="6">Cofactor biosynthesis; adenosylcobalamin biosynthesis; adenosylcobalamin from cob(II)yrinate a,c-diamide: step 5/7.</text>
</comment>
<evidence type="ECO:0000256" key="5">
    <source>
        <dbReference type="ARBA" id="ARBA00004692"/>
    </source>
</evidence>
<keyword evidence="14" id="KW-0067">ATP-binding</keyword>
<sequence>MNYLILGGSKSGKSMYGQNLARDIYNGDGKLYYVATMKPCDKEDEERIQNHIKARLGYGFHTIECNRNIISILEKVNKRDIILIDSLTSLLVNEMFNGKEFNKNIYSKIANEILEIGKKVKNLIVVSDYIFSNSFLYDNYTNEFLKELSYATRILTKGMDYVFECSYGKVYCHKEKL</sequence>
<reference evidence="18 19" key="1">
    <citation type="submission" date="2015-09" db="EMBL/GenBank/DDBJ databases">
        <authorList>
            <consortium name="Pathogen Informatics"/>
        </authorList>
    </citation>
    <scope>NUCLEOTIDE SEQUENCE [LARGE SCALE GENOMIC DNA]</scope>
    <source>
        <strain evidence="18 19">2789STDY5834858</strain>
    </source>
</reference>
<keyword evidence="12" id="KW-0547">Nucleotide-binding</keyword>
<proteinExistence type="inferred from homology"/>
<keyword evidence="11 18" id="KW-0808">Transferase</keyword>
<evidence type="ECO:0000256" key="17">
    <source>
        <dbReference type="ARBA" id="ARBA00030571"/>
    </source>
</evidence>
<keyword evidence="19" id="KW-1185">Reference proteome</keyword>
<name>A0ABM9US77_SARVE</name>
<dbReference type="RefSeq" id="WP_055260129.1">
    <property type="nucleotide sequence ID" value="NZ_CABIXL010000008.1"/>
</dbReference>
<comment type="pathway">
    <text evidence="5">Cofactor biosynthesis; adenosylcobalamin biosynthesis; adenosylcobalamin from cob(II)yrinate a,c-diamide: step 6/7.</text>
</comment>
<comment type="catalytic activity">
    <reaction evidence="3">
        <text>adenosylcob(III)inamide + GTP = adenosylcob(III)inamide phosphate + GDP + H(+)</text>
        <dbReference type="Rhea" id="RHEA:15765"/>
        <dbReference type="ChEBI" id="CHEBI:2480"/>
        <dbReference type="ChEBI" id="CHEBI:15378"/>
        <dbReference type="ChEBI" id="CHEBI:37565"/>
        <dbReference type="ChEBI" id="CHEBI:58189"/>
        <dbReference type="ChEBI" id="CHEBI:58502"/>
        <dbReference type="EC" id="2.7.1.156"/>
    </reaction>
</comment>
<comment type="catalytic activity">
    <reaction evidence="2">
        <text>adenosylcob(III)inamide phosphate + GTP + H(+) = adenosylcob(III)inamide-GDP + diphosphate</text>
        <dbReference type="Rhea" id="RHEA:22712"/>
        <dbReference type="ChEBI" id="CHEBI:15378"/>
        <dbReference type="ChEBI" id="CHEBI:33019"/>
        <dbReference type="ChEBI" id="CHEBI:37565"/>
        <dbReference type="ChEBI" id="CHEBI:58502"/>
        <dbReference type="ChEBI" id="CHEBI:60487"/>
        <dbReference type="EC" id="2.7.7.62"/>
    </reaction>
</comment>
<gene>
    <name evidence="18" type="primary">cobP</name>
    <name evidence="18" type="ORF">ERS852473_02138</name>
</gene>
<comment type="caution">
    <text evidence="18">The sequence shown here is derived from an EMBL/GenBank/DDBJ whole genome shotgun (WGS) entry which is preliminary data.</text>
</comment>
<keyword evidence="13 18" id="KW-0418">Kinase</keyword>
<evidence type="ECO:0000256" key="13">
    <source>
        <dbReference type="ARBA" id="ARBA00022777"/>
    </source>
</evidence>
<dbReference type="EC" id="2.7.1.156" evidence="8"/>
<accession>A0ABM9US77</accession>
<comment type="catalytic activity">
    <reaction evidence="1">
        <text>adenosylcob(III)inamide + ATP = adenosylcob(III)inamide phosphate + ADP + H(+)</text>
        <dbReference type="Rhea" id="RHEA:15769"/>
        <dbReference type="ChEBI" id="CHEBI:2480"/>
        <dbReference type="ChEBI" id="CHEBI:15378"/>
        <dbReference type="ChEBI" id="CHEBI:30616"/>
        <dbReference type="ChEBI" id="CHEBI:58502"/>
        <dbReference type="ChEBI" id="CHEBI:456216"/>
        <dbReference type="EC" id="2.7.1.156"/>
    </reaction>
</comment>
<dbReference type="InterPro" id="IPR003203">
    <property type="entry name" value="CobU/CobP"/>
</dbReference>
<dbReference type="PIRSF" id="PIRSF006135">
    <property type="entry name" value="CobU"/>
    <property type="match status" value="1"/>
</dbReference>